<evidence type="ECO:0000259" key="6">
    <source>
        <dbReference type="PROSITE" id="PS50977"/>
    </source>
</evidence>
<dbReference type="InterPro" id="IPR011075">
    <property type="entry name" value="TetR_C"/>
</dbReference>
<evidence type="ECO:0000256" key="3">
    <source>
        <dbReference type="ARBA" id="ARBA00023163"/>
    </source>
</evidence>
<dbReference type="PANTHER" id="PTHR30055">
    <property type="entry name" value="HTH-TYPE TRANSCRIPTIONAL REGULATOR RUTR"/>
    <property type="match status" value="1"/>
</dbReference>
<dbReference type="EMBL" id="CP018082">
    <property type="protein sequence ID" value="APE35537.1"/>
    <property type="molecule type" value="Genomic_DNA"/>
</dbReference>
<dbReference type="Proteomes" id="UP000183810">
    <property type="component" value="Chromosome"/>
</dbReference>
<dbReference type="SUPFAM" id="SSF48498">
    <property type="entry name" value="Tetracyclin repressor-like, C-terminal domain"/>
    <property type="match status" value="1"/>
</dbReference>
<dbReference type="GO" id="GO:0003700">
    <property type="term" value="F:DNA-binding transcription factor activity"/>
    <property type="evidence" value="ECO:0007669"/>
    <property type="project" value="TreeGrafter"/>
</dbReference>
<evidence type="ECO:0000256" key="1">
    <source>
        <dbReference type="ARBA" id="ARBA00023015"/>
    </source>
</evidence>
<dbReference type="RefSeq" id="WP_071928724.1">
    <property type="nucleotide sequence ID" value="NZ_CP018082.1"/>
</dbReference>
<dbReference type="KEGG" id="nsl:BOX37_18055"/>
<dbReference type="Pfam" id="PF16859">
    <property type="entry name" value="TetR_C_11"/>
    <property type="match status" value="1"/>
</dbReference>
<feature type="region of interest" description="Disordered" evidence="5">
    <location>
        <begin position="205"/>
        <end position="225"/>
    </location>
</feature>
<dbReference type="InterPro" id="IPR009057">
    <property type="entry name" value="Homeodomain-like_sf"/>
</dbReference>
<dbReference type="PROSITE" id="PS50977">
    <property type="entry name" value="HTH_TETR_2"/>
    <property type="match status" value="1"/>
</dbReference>
<dbReference type="GO" id="GO:0000976">
    <property type="term" value="F:transcription cis-regulatory region binding"/>
    <property type="evidence" value="ECO:0007669"/>
    <property type="project" value="TreeGrafter"/>
</dbReference>
<dbReference type="AlphaFoldDB" id="A0A1J0VU45"/>
<dbReference type="PANTHER" id="PTHR30055:SF234">
    <property type="entry name" value="HTH-TYPE TRANSCRIPTIONAL REGULATOR BETI"/>
    <property type="match status" value="1"/>
</dbReference>
<evidence type="ECO:0000313" key="8">
    <source>
        <dbReference type="Proteomes" id="UP000183810"/>
    </source>
</evidence>
<accession>A0A1J0VU45</accession>
<dbReference type="Pfam" id="PF00440">
    <property type="entry name" value="TetR_N"/>
    <property type="match status" value="1"/>
</dbReference>
<evidence type="ECO:0000256" key="5">
    <source>
        <dbReference type="SAM" id="MobiDB-lite"/>
    </source>
</evidence>
<organism evidence="7 8">
    <name type="scientific">Nocardia mangyaensis</name>
    <dbReference type="NCBI Taxonomy" id="2213200"/>
    <lineage>
        <taxon>Bacteria</taxon>
        <taxon>Bacillati</taxon>
        <taxon>Actinomycetota</taxon>
        <taxon>Actinomycetes</taxon>
        <taxon>Mycobacteriales</taxon>
        <taxon>Nocardiaceae</taxon>
        <taxon>Nocardia</taxon>
    </lineage>
</organism>
<feature type="DNA-binding region" description="H-T-H motif" evidence="4">
    <location>
        <begin position="37"/>
        <end position="56"/>
    </location>
</feature>
<dbReference type="SUPFAM" id="SSF46689">
    <property type="entry name" value="Homeodomain-like"/>
    <property type="match status" value="1"/>
</dbReference>
<keyword evidence="1" id="KW-0805">Transcription regulation</keyword>
<keyword evidence="2 4" id="KW-0238">DNA-binding</keyword>
<evidence type="ECO:0000256" key="4">
    <source>
        <dbReference type="PROSITE-ProRule" id="PRU00335"/>
    </source>
</evidence>
<reference evidence="7" key="1">
    <citation type="submission" date="2016-11" db="EMBL/GenBank/DDBJ databases">
        <authorList>
            <person name="Jaros S."/>
            <person name="Januszkiewicz K."/>
            <person name="Wedrychowicz H."/>
        </authorList>
    </citation>
    <scope>NUCLEOTIDE SEQUENCE [LARGE SCALE GENOMIC DNA]</scope>
    <source>
        <strain evidence="7">Y48</strain>
    </source>
</reference>
<dbReference type="Gene3D" id="1.10.10.60">
    <property type="entry name" value="Homeodomain-like"/>
    <property type="match status" value="1"/>
</dbReference>
<name>A0A1J0VU45_9NOCA</name>
<protein>
    <recommendedName>
        <fullName evidence="6">HTH tetR-type domain-containing protein</fullName>
    </recommendedName>
</protein>
<sequence length="225" mass="25190">MSGIRAEEEDPRRVRSRARLLDAAAALLQDGGLEAVTVESVTKLSKVARTTLYRHFDNAVQLRAATIERLLPSPVEPPPEGPLRDRLVTLLERQAEAIRDTRLQVSTLAWLATGSDHDADNPAISSLRRRLIDHYRAPFDHVLETPEARKRLGEFDTYFVLSQLVGPLVFAKLIGLRPSTPHDCARIVDDFLAARGIAVTQRAEDGRAQRHLEVDRQPSEPDLDR</sequence>
<evidence type="ECO:0000313" key="7">
    <source>
        <dbReference type="EMBL" id="APE35537.1"/>
    </source>
</evidence>
<dbReference type="InterPro" id="IPR001647">
    <property type="entry name" value="HTH_TetR"/>
</dbReference>
<dbReference type="OrthoDB" id="3626425at2"/>
<proteinExistence type="predicted"/>
<keyword evidence="8" id="KW-1185">Reference proteome</keyword>
<dbReference type="InterPro" id="IPR036271">
    <property type="entry name" value="Tet_transcr_reg_TetR-rel_C_sf"/>
</dbReference>
<keyword evidence="3" id="KW-0804">Transcription</keyword>
<gene>
    <name evidence="7" type="ORF">BOX37_18055</name>
</gene>
<dbReference type="InterPro" id="IPR050109">
    <property type="entry name" value="HTH-type_TetR-like_transc_reg"/>
</dbReference>
<feature type="domain" description="HTH tetR-type" evidence="6">
    <location>
        <begin position="14"/>
        <end position="74"/>
    </location>
</feature>
<evidence type="ECO:0000256" key="2">
    <source>
        <dbReference type="ARBA" id="ARBA00023125"/>
    </source>
</evidence>
<dbReference type="Gene3D" id="1.10.357.10">
    <property type="entry name" value="Tetracycline Repressor, domain 2"/>
    <property type="match status" value="1"/>
</dbReference>